<evidence type="ECO:0000313" key="1">
    <source>
        <dbReference type="EMBL" id="MEH1547189.1"/>
    </source>
</evidence>
<dbReference type="AlphaFoldDB" id="A0AB35XPI1"/>
<dbReference type="InterPro" id="IPR017523">
    <property type="entry name" value="Rv3268"/>
</dbReference>
<dbReference type="Proteomes" id="UP001309299">
    <property type="component" value="Unassembled WGS sequence"/>
</dbReference>
<reference evidence="1" key="1">
    <citation type="submission" date="2024-02" db="EMBL/GenBank/DDBJ databases">
        <title>Bacterial skin colonization with Propionibacterium avidum as a risk factor for Periprosthetic Joint Infections - a single-center prospective study.</title>
        <authorList>
            <person name="Achermann Y."/>
        </authorList>
    </citation>
    <scope>NUCLEOTIDE SEQUENCE</scope>
    <source>
        <strain evidence="1">PAVI-2017310195</strain>
    </source>
</reference>
<dbReference type="NCBIfam" id="TIGR03089">
    <property type="entry name" value="TIGR03089 family protein"/>
    <property type="match status" value="1"/>
</dbReference>
<dbReference type="EMBL" id="JBAKUA010000013">
    <property type="protein sequence ID" value="MEH1547189.1"/>
    <property type="molecule type" value="Genomic_DNA"/>
</dbReference>
<dbReference type="RefSeq" id="WP_334353422.1">
    <property type="nucleotide sequence ID" value="NZ_JBAKUA010000013.1"/>
</dbReference>
<sequence length="243" mass="25439">MVAMVSLARPTASRSSDPLTALWRHSEEAGALPILTWYDGTDRGELSARTLLTWVTKSVHLLDSEGIAAGDVARLSVLGQRPGHWTSCVWLLASWWAGLRVDLTGLDEATVEVIGPDTDPVDSPEVLVQCSLTPLATPCQNPVPGAIDNADVLAGPDDLVTARPAASGSVWLRGCQEWTGEQLCSVVPLGRAVLLSPERIRVGGGELVATTLVSCLLGGGSLVLVESSDDVAAITTQEGAVEV</sequence>
<protein>
    <submittedName>
        <fullName evidence="1">TIGR03089 family protein</fullName>
    </submittedName>
</protein>
<evidence type="ECO:0000313" key="2">
    <source>
        <dbReference type="Proteomes" id="UP001309299"/>
    </source>
</evidence>
<gene>
    <name evidence="1" type="ORF">V7F78_09250</name>
</gene>
<name>A0AB35XPI1_9ACTN</name>
<proteinExistence type="predicted"/>
<comment type="caution">
    <text evidence="1">The sequence shown here is derived from an EMBL/GenBank/DDBJ whole genome shotgun (WGS) entry which is preliminary data.</text>
</comment>
<accession>A0AB35XPI1</accession>
<organism evidence="1 2">
    <name type="scientific">Cutibacterium avidum</name>
    <dbReference type="NCBI Taxonomy" id="33010"/>
    <lineage>
        <taxon>Bacteria</taxon>
        <taxon>Bacillati</taxon>
        <taxon>Actinomycetota</taxon>
        <taxon>Actinomycetes</taxon>
        <taxon>Propionibacteriales</taxon>
        <taxon>Propionibacteriaceae</taxon>
        <taxon>Cutibacterium</taxon>
    </lineage>
</organism>